<evidence type="ECO:0000313" key="8">
    <source>
        <dbReference type="EMBL" id="AGY81111.1"/>
    </source>
</evidence>
<proteinExistence type="inferred from homology"/>
<feature type="domain" description="Solute-binding protein family 5" evidence="7">
    <location>
        <begin position="86"/>
        <end position="465"/>
    </location>
</feature>
<organism evidence="8 9">
    <name type="scientific">Carnobacterium inhibens subsp. gilichinskyi</name>
    <dbReference type="NCBI Taxonomy" id="1266845"/>
    <lineage>
        <taxon>Bacteria</taxon>
        <taxon>Bacillati</taxon>
        <taxon>Bacillota</taxon>
        <taxon>Bacilli</taxon>
        <taxon>Lactobacillales</taxon>
        <taxon>Carnobacteriaceae</taxon>
        <taxon>Carnobacterium</taxon>
    </lineage>
</organism>
<dbReference type="PATRIC" id="fig|1266845.5.peg.359"/>
<reference evidence="8 9" key="1">
    <citation type="journal article" date="2013" name="Genome Announc.">
        <title>Complete Genome Sequence of Carnobacterium gilichinskyi Strain WN1359T (DSM 27470T).</title>
        <authorList>
            <person name="Leonard M.T."/>
            <person name="Panayotova N."/>
            <person name="Farmerie W.G."/>
            <person name="Triplett E.W."/>
            <person name="Nicholson W.L."/>
        </authorList>
    </citation>
    <scope>NUCLEOTIDE SEQUENCE [LARGE SCALE GENOMIC DNA]</scope>
    <source>
        <strain evidence="8 9">WN1359</strain>
    </source>
</reference>
<dbReference type="PANTHER" id="PTHR30290">
    <property type="entry name" value="PERIPLASMIC BINDING COMPONENT OF ABC TRANSPORTER"/>
    <property type="match status" value="1"/>
</dbReference>
<dbReference type="InterPro" id="IPR023765">
    <property type="entry name" value="SBP_5_CS"/>
</dbReference>
<dbReference type="InterPro" id="IPR039424">
    <property type="entry name" value="SBP_5"/>
</dbReference>
<sequence>MFKSITKGFIALASLVILSACGQNGTAKDSETSSNGNGLAEQQELSVSVPASITSIDTTQTTDKNTFTVIQHLYEGLYRLDEDSNPVPGLAAEEAEISEDGRTYTFTLRDDAKWSNGEPITAYDFVYSWTKLANPETAAPNAYLLDSVVNGLEVRTGEKAPEELGIEALSDTEFRVELVEPLPSFLTLISVVWLAPQNEAYVEEQAGSYAASSENAIYSGPFTLTNWAQGEETWTLEKNDEYYAADEVKLTKIDFNTIKEDQTGINLFNAGELDLTKITGQYVSQYQDNESLVSHNDIANTFIDFNKEEGTPLANEHLRKAIAYSINKENLVNTVLNDGSVALNGLIPNNLYRNPETEVDFREYSGEYLTYDVEKAQEEWNLAKEELGDSIELSLLVAEDYTNTQTAEYVQSQIQETLDGITVTVNKQPKNNVNQTRADSNYEMSISGWIAGDNNLGYYFVLYENDSAYNYGSYQNEEFNQLVTDAKTVNANDVNQQFEDYKQAETILLEEDAAQVPLYQGASNYLINPKVKGIQYHLYGDYFHFRTAYLTE</sequence>
<keyword evidence="4 6" id="KW-0732">Signal</keyword>
<keyword evidence="5" id="KW-0571">Peptide transport</keyword>
<feature type="signal peptide" evidence="6">
    <location>
        <begin position="1"/>
        <end position="22"/>
    </location>
</feature>
<comment type="subcellular location">
    <subcellularLocation>
        <location evidence="1">Cell membrane</location>
        <topology evidence="1">Lipid-anchor</topology>
    </subcellularLocation>
</comment>
<dbReference type="AlphaFoldDB" id="U5S7V7"/>
<dbReference type="InterPro" id="IPR000914">
    <property type="entry name" value="SBP_5_dom"/>
</dbReference>
<evidence type="ECO:0000256" key="5">
    <source>
        <dbReference type="ARBA" id="ARBA00022856"/>
    </source>
</evidence>
<dbReference type="PROSITE" id="PS01040">
    <property type="entry name" value="SBP_BACTERIAL_5"/>
    <property type="match status" value="1"/>
</dbReference>
<comment type="similarity">
    <text evidence="2">Belongs to the bacterial solute-binding protein 5 family.</text>
</comment>
<dbReference type="PIRSF" id="PIRSF002741">
    <property type="entry name" value="MppA"/>
    <property type="match status" value="1"/>
</dbReference>
<keyword evidence="3" id="KW-0813">Transport</keyword>
<feature type="chain" id="PRO_5039536587" evidence="6">
    <location>
        <begin position="23"/>
        <end position="552"/>
    </location>
</feature>
<dbReference type="eggNOG" id="COG4166">
    <property type="taxonomic scope" value="Bacteria"/>
</dbReference>
<evidence type="ECO:0000313" key="9">
    <source>
        <dbReference type="Proteomes" id="UP000017469"/>
    </source>
</evidence>
<dbReference type="Gene3D" id="3.40.190.10">
    <property type="entry name" value="Periplasmic binding protein-like II"/>
    <property type="match status" value="1"/>
</dbReference>
<protein>
    <submittedName>
        <fullName evidence="8">Peptide ABC transporter substrate-binding protein</fullName>
    </submittedName>
</protein>
<dbReference type="HOGENOM" id="CLU_017028_0_4_9"/>
<evidence type="ECO:0000256" key="3">
    <source>
        <dbReference type="ARBA" id="ARBA00022448"/>
    </source>
</evidence>
<dbReference type="PROSITE" id="PS51257">
    <property type="entry name" value="PROKAR_LIPOPROTEIN"/>
    <property type="match status" value="1"/>
</dbReference>
<dbReference type="GO" id="GO:0043190">
    <property type="term" value="C:ATP-binding cassette (ABC) transporter complex"/>
    <property type="evidence" value="ECO:0007669"/>
    <property type="project" value="InterPro"/>
</dbReference>
<dbReference type="GO" id="GO:0015833">
    <property type="term" value="P:peptide transport"/>
    <property type="evidence" value="ECO:0007669"/>
    <property type="project" value="UniProtKB-KW"/>
</dbReference>
<dbReference type="GO" id="GO:1904680">
    <property type="term" value="F:peptide transmembrane transporter activity"/>
    <property type="evidence" value="ECO:0007669"/>
    <property type="project" value="TreeGrafter"/>
</dbReference>
<dbReference type="Gene3D" id="3.10.105.10">
    <property type="entry name" value="Dipeptide-binding Protein, Domain 3"/>
    <property type="match status" value="1"/>
</dbReference>
<dbReference type="RefSeq" id="WP_023176979.1">
    <property type="nucleotide sequence ID" value="NC_022606.1"/>
</dbReference>
<dbReference type="GO" id="GO:0042597">
    <property type="term" value="C:periplasmic space"/>
    <property type="evidence" value="ECO:0007669"/>
    <property type="project" value="UniProtKB-ARBA"/>
</dbReference>
<dbReference type="Proteomes" id="UP000017469">
    <property type="component" value="Chromosome"/>
</dbReference>
<dbReference type="KEGG" id="caw:Q783_01955"/>
<accession>U5S7V7</accession>
<gene>
    <name evidence="8" type="ORF">Q783_01955</name>
</gene>
<evidence type="ECO:0000256" key="2">
    <source>
        <dbReference type="ARBA" id="ARBA00005695"/>
    </source>
</evidence>
<dbReference type="Gene3D" id="3.90.76.10">
    <property type="entry name" value="Dipeptide-binding Protein, Domain 1"/>
    <property type="match status" value="1"/>
</dbReference>
<name>U5S7V7_9LACT</name>
<evidence type="ECO:0000256" key="1">
    <source>
        <dbReference type="ARBA" id="ARBA00004193"/>
    </source>
</evidence>
<dbReference type="PANTHER" id="PTHR30290:SF10">
    <property type="entry name" value="PERIPLASMIC OLIGOPEPTIDE-BINDING PROTEIN-RELATED"/>
    <property type="match status" value="1"/>
</dbReference>
<dbReference type="SUPFAM" id="SSF53850">
    <property type="entry name" value="Periplasmic binding protein-like II"/>
    <property type="match status" value="1"/>
</dbReference>
<keyword evidence="5" id="KW-0653">Protein transport</keyword>
<dbReference type="EMBL" id="CP006812">
    <property type="protein sequence ID" value="AGY81111.1"/>
    <property type="molecule type" value="Genomic_DNA"/>
</dbReference>
<evidence type="ECO:0000256" key="6">
    <source>
        <dbReference type="SAM" id="SignalP"/>
    </source>
</evidence>
<evidence type="ECO:0000256" key="4">
    <source>
        <dbReference type="ARBA" id="ARBA00022729"/>
    </source>
</evidence>
<dbReference type="Pfam" id="PF00496">
    <property type="entry name" value="SBP_bac_5"/>
    <property type="match status" value="1"/>
</dbReference>
<dbReference type="CDD" id="cd08504">
    <property type="entry name" value="PBP2_OppA"/>
    <property type="match status" value="1"/>
</dbReference>
<dbReference type="STRING" id="1266845.Q783_01955"/>
<evidence type="ECO:0000259" key="7">
    <source>
        <dbReference type="Pfam" id="PF00496"/>
    </source>
</evidence>
<dbReference type="InterPro" id="IPR030678">
    <property type="entry name" value="Peptide/Ni-bd"/>
</dbReference>
<dbReference type="FunFam" id="3.90.76.10:FF:000001">
    <property type="entry name" value="Oligopeptide ABC transporter substrate-binding protein"/>
    <property type="match status" value="1"/>
</dbReference>